<evidence type="ECO:0000256" key="13">
    <source>
        <dbReference type="ARBA" id="ARBA00047833"/>
    </source>
</evidence>
<accession>A0ABZ2Y3P5</accession>
<keyword evidence="8 14" id="KW-0067">ATP-binding</keyword>
<evidence type="ECO:0000313" key="18">
    <source>
        <dbReference type="EMBL" id="WZL69221.1"/>
    </source>
</evidence>
<feature type="domain" description="Mur ligase central" evidence="17">
    <location>
        <begin position="117"/>
        <end position="298"/>
    </location>
</feature>
<dbReference type="InterPro" id="IPR004101">
    <property type="entry name" value="Mur_ligase_C"/>
</dbReference>
<dbReference type="PANTHER" id="PTHR43445:SF3">
    <property type="entry name" value="UDP-N-ACETYLMURAMATE--L-ALANINE LIGASE"/>
    <property type="match status" value="1"/>
</dbReference>
<evidence type="ECO:0000256" key="5">
    <source>
        <dbReference type="ARBA" id="ARBA00022598"/>
    </source>
</evidence>
<reference evidence="18 19" key="1">
    <citation type="submission" date="2023-03" db="EMBL/GenBank/DDBJ databases">
        <title>Novel Species.</title>
        <authorList>
            <person name="Ma S."/>
        </authorList>
    </citation>
    <scope>NUCLEOTIDE SEQUENCE [LARGE SCALE GENOMIC DNA]</scope>
    <source>
        <strain evidence="18 19">LIND6LT2</strain>
    </source>
</reference>
<evidence type="ECO:0000256" key="4">
    <source>
        <dbReference type="ARBA" id="ARBA00022490"/>
    </source>
</evidence>
<evidence type="ECO:0000259" key="16">
    <source>
        <dbReference type="Pfam" id="PF02875"/>
    </source>
</evidence>
<evidence type="ECO:0000256" key="11">
    <source>
        <dbReference type="ARBA" id="ARBA00023306"/>
    </source>
</evidence>
<proteinExistence type="inferred from homology"/>
<sequence>MLDINFENTNQKIHFIGIGGISMSGLAEILVKKGFKVSGSDMKNSKITRHLEQLGVDFHLGHLPSNIKEDLDLVVYTAAVKEDNPELMEARKKNIPTMDRAEFLGQIMKNYPYAIAVSGTHGKTTTTSMLSHILLETKKDPTISVGGILDAIGGNIRTGHSDYFITEACEYCDSFLKFYPYIGIILNIEEDHLDYFKDIHHIMKSFTAFAKRIPREGALVINGDIENIHAILDEVNCRVITFGTDASRVMWTAANISYNEKACGSFDLFYQGKNMGRISLSVPGIHNIYNALAACACAHALDISVEDMANGLKKFVGTHQRFEIKGDLKGITVVDDYAHHPTEIKATLAVANRYPHNRLWCVFQPHTYSRTKAFLKEFAEALTAADHIILTDIYAAREKDLGEVHSKDLQREIEKLGKKAYYFSDFESIENFLLQNCIPGDLLITMGAGDVNTIGEDLLGTNLSTLSTELSTESQKISCE</sequence>
<keyword evidence="4 14" id="KW-0963">Cytoplasm</keyword>
<organism evidence="18 19">
    <name type="scientific">Defluviitalea saccharophila</name>
    <dbReference type="NCBI Taxonomy" id="879970"/>
    <lineage>
        <taxon>Bacteria</taxon>
        <taxon>Bacillati</taxon>
        <taxon>Bacillota</taxon>
        <taxon>Clostridia</taxon>
        <taxon>Lachnospirales</taxon>
        <taxon>Defluviitaleaceae</taxon>
        <taxon>Defluviitalea</taxon>
    </lineage>
</organism>
<comment type="catalytic activity">
    <reaction evidence="13 14">
        <text>UDP-N-acetyl-alpha-D-muramate + L-alanine + ATP = UDP-N-acetyl-alpha-D-muramoyl-L-alanine + ADP + phosphate + H(+)</text>
        <dbReference type="Rhea" id="RHEA:23372"/>
        <dbReference type="ChEBI" id="CHEBI:15378"/>
        <dbReference type="ChEBI" id="CHEBI:30616"/>
        <dbReference type="ChEBI" id="CHEBI:43474"/>
        <dbReference type="ChEBI" id="CHEBI:57972"/>
        <dbReference type="ChEBI" id="CHEBI:70757"/>
        <dbReference type="ChEBI" id="CHEBI:83898"/>
        <dbReference type="ChEBI" id="CHEBI:456216"/>
        <dbReference type="EC" id="6.3.2.8"/>
    </reaction>
</comment>
<dbReference type="SUPFAM" id="SSF53244">
    <property type="entry name" value="MurD-like peptide ligases, peptide-binding domain"/>
    <property type="match status" value="1"/>
</dbReference>
<feature type="binding site" evidence="14">
    <location>
        <begin position="119"/>
        <end position="125"/>
    </location>
    <ligand>
        <name>ATP</name>
        <dbReference type="ChEBI" id="CHEBI:30616"/>
    </ligand>
</feature>
<dbReference type="Proteomes" id="UP001486565">
    <property type="component" value="Chromosome"/>
</dbReference>
<evidence type="ECO:0000313" key="19">
    <source>
        <dbReference type="Proteomes" id="UP001486565"/>
    </source>
</evidence>
<dbReference type="Pfam" id="PF08245">
    <property type="entry name" value="Mur_ligase_M"/>
    <property type="match status" value="1"/>
</dbReference>
<dbReference type="NCBIfam" id="TIGR01082">
    <property type="entry name" value="murC"/>
    <property type="match status" value="1"/>
</dbReference>
<dbReference type="RefSeq" id="WP_341876229.1">
    <property type="nucleotide sequence ID" value="NZ_CP121687.1"/>
</dbReference>
<feature type="domain" description="Mur ligase C-terminal" evidence="16">
    <location>
        <begin position="321"/>
        <end position="449"/>
    </location>
</feature>
<evidence type="ECO:0000256" key="6">
    <source>
        <dbReference type="ARBA" id="ARBA00022618"/>
    </source>
</evidence>
<feature type="domain" description="Mur ligase N-terminal catalytic" evidence="15">
    <location>
        <begin position="12"/>
        <end position="111"/>
    </location>
</feature>
<keyword evidence="9 14" id="KW-0133">Cell shape</keyword>
<evidence type="ECO:0000256" key="8">
    <source>
        <dbReference type="ARBA" id="ARBA00022840"/>
    </source>
</evidence>
<dbReference type="Pfam" id="PF02875">
    <property type="entry name" value="Mur_ligase_C"/>
    <property type="match status" value="1"/>
</dbReference>
<evidence type="ECO:0000256" key="10">
    <source>
        <dbReference type="ARBA" id="ARBA00022984"/>
    </source>
</evidence>
<dbReference type="SUPFAM" id="SSF53623">
    <property type="entry name" value="MurD-like peptide ligases, catalytic domain"/>
    <property type="match status" value="1"/>
</dbReference>
<keyword evidence="7 14" id="KW-0547">Nucleotide-binding</keyword>
<dbReference type="InterPro" id="IPR013221">
    <property type="entry name" value="Mur_ligase_cen"/>
</dbReference>
<dbReference type="EMBL" id="CP121687">
    <property type="protein sequence ID" value="WZL69221.1"/>
    <property type="molecule type" value="Genomic_DNA"/>
</dbReference>
<evidence type="ECO:0000259" key="17">
    <source>
        <dbReference type="Pfam" id="PF08245"/>
    </source>
</evidence>
<protein>
    <recommendedName>
        <fullName evidence="3 14">UDP-N-acetylmuramate--L-alanine ligase</fullName>
        <ecNumber evidence="3 14">6.3.2.8</ecNumber>
    </recommendedName>
    <alternativeName>
        <fullName evidence="14">UDP-N-acetylmuramoyl-L-alanine synthetase</fullName>
    </alternativeName>
</protein>
<evidence type="ECO:0000256" key="1">
    <source>
        <dbReference type="ARBA" id="ARBA00004496"/>
    </source>
</evidence>
<keyword evidence="12 14" id="KW-0961">Cell wall biogenesis/degradation</keyword>
<dbReference type="InterPro" id="IPR036565">
    <property type="entry name" value="Mur-like_cat_sf"/>
</dbReference>
<dbReference type="InterPro" id="IPR036615">
    <property type="entry name" value="Mur_ligase_C_dom_sf"/>
</dbReference>
<evidence type="ECO:0000259" key="15">
    <source>
        <dbReference type="Pfam" id="PF01225"/>
    </source>
</evidence>
<dbReference type="Gene3D" id="3.40.1190.10">
    <property type="entry name" value="Mur-like, catalytic domain"/>
    <property type="match status" value="1"/>
</dbReference>
<dbReference type="HAMAP" id="MF_00046">
    <property type="entry name" value="MurC"/>
    <property type="match status" value="1"/>
</dbReference>
<evidence type="ECO:0000256" key="2">
    <source>
        <dbReference type="ARBA" id="ARBA00004752"/>
    </source>
</evidence>
<evidence type="ECO:0000256" key="14">
    <source>
        <dbReference type="HAMAP-Rule" id="MF_00046"/>
    </source>
</evidence>
<dbReference type="Gene3D" id="3.40.50.720">
    <property type="entry name" value="NAD(P)-binding Rossmann-like Domain"/>
    <property type="match status" value="1"/>
</dbReference>
<comment type="subcellular location">
    <subcellularLocation>
        <location evidence="1 14">Cytoplasm</location>
    </subcellularLocation>
</comment>
<dbReference type="Pfam" id="PF01225">
    <property type="entry name" value="Mur_ligase"/>
    <property type="match status" value="1"/>
</dbReference>
<dbReference type="Gene3D" id="3.90.190.20">
    <property type="entry name" value="Mur ligase, C-terminal domain"/>
    <property type="match status" value="1"/>
</dbReference>
<keyword evidence="11 14" id="KW-0131">Cell cycle</keyword>
<dbReference type="InterPro" id="IPR005758">
    <property type="entry name" value="UDP-N-AcMur_Ala_ligase_MurC"/>
</dbReference>
<evidence type="ECO:0000256" key="9">
    <source>
        <dbReference type="ARBA" id="ARBA00022960"/>
    </source>
</evidence>
<evidence type="ECO:0000256" key="7">
    <source>
        <dbReference type="ARBA" id="ARBA00022741"/>
    </source>
</evidence>
<keyword evidence="10 14" id="KW-0573">Peptidoglycan synthesis</keyword>
<gene>
    <name evidence="14 18" type="primary">murC</name>
    <name evidence="18" type="ORF">QBE51_10485</name>
</gene>
<dbReference type="InterPro" id="IPR050061">
    <property type="entry name" value="MurCDEF_pg_biosynth"/>
</dbReference>
<evidence type="ECO:0000256" key="3">
    <source>
        <dbReference type="ARBA" id="ARBA00012211"/>
    </source>
</evidence>
<evidence type="ECO:0000256" key="12">
    <source>
        <dbReference type="ARBA" id="ARBA00023316"/>
    </source>
</evidence>
<keyword evidence="6 14" id="KW-0132">Cell division</keyword>
<name>A0ABZ2Y3P5_9FIRM</name>
<keyword evidence="5 14" id="KW-0436">Ligase</keyword>
<dbReference type="InterPro" id="IPR000713">
    <property type="entry name" value="Mur_ligase_N"/>
</dbReference>
<dbReference type="PANTHER" id="PTHR43445">
    <property type="entry name" value="UDP-N-ACETYLMURAMATE--L-ALANINE LIGASE-RELATED"/>
    <property type="match status" value="1"/>
</dbReference>
<comment type="similarity">
    <text evidence="14">Belongs to the MurCDEF family.</text>
</comment>
<keyword evidence="19" id="KW-1185">Reference proteome</keyword>
<comment type="pathway">
    <text evidence="2 14">Cell wall biogenesis; peptidoglycan biosynthesis.</text>
</comment>
<dbReference type="GO" id="GO:0008763">
    <property type="term" value="F:UDP-N-acetylmuramate-L-alanine ligase activity"/>
    <property type="evidence" value="ECO:0007669"/>
    <property type="project" value="UniProtKB-EC"/>
</dbReference>
<dbReference type="SUPFAM" id="SSF51984">
    <property type="entry name" value="MurCD N-terminal domain"/>
    <property type="match status" value="1"/>
</dbReference>
<comment type="function">
    <text evidence="14">Cell wall formation.</text>
</comment>
<dbReference type="EC" id="6.3.2.8" evidence="3 14"/>